<protein>
    <submittedName>
        <fullName evidence="2">Uncharacterized protein</fullName>
    </submittedName>
</protein>
<dbReference type="OrthoDB" id="5393409at2759"/>
<sequence>MKPPPALSFSVLILFTITTHAARTRRTGNGNGNDPSPGIITVQDTKTIHCTPLPGRISLHACAGAILRLPIDHTVGTFHGGGADDGFRLPVSRTYGGCDVLVGLRGGGPDRDRGSWLDAGRAAAEMNGRCAGSRGAVRRYGSAWVNVGESGRIRIRLRPAGGLRDVDGNGTVVDVVL</sequence>
<reference evidence="2 3" key="1">
    <citation type="journal article" date="2020" name="Genomics">
        <title>Complete, high-quality genomes from long-read metagenomic sequencing of two wolf lichen thalli reveals enigmatic genome architecture.</title>
        <authorList>
            <person name="McKenzie S.K."/>
            <person name="Walston R.F."/>
            <person name="Allen J.L."/>
        </authorList>
    </citation>
    <scope>NUCLEOTIDE SEQUENCE [LARGE SCALE GENOMIC DNA]</scope>
    <source>
        <strain evidence="2">WasteWater2</strain>
    </source>
</reference>
<dbReference type="EMBL" id="JACCJC010000006">
    <property type="protein sequence ID" value="KAF6239395.1"/>
    <property type="molecule type" value="Genomic_DNA"/>
</dbReference>
<dbReference type="RefSeq" id="XP_037168682.1">
    <property type="nucleotide sequence ID" value="XM_037304589.1"/>
</dbReference>
<dbReference type="AlphaFoldDB" id="A0A8H6L8G0"/>
<evidence type="ECO:0000313" key="3">
    <source>
        <dbReference type="Proteomes" id="UP000578531"/>
    </source>
</evidence>
<keyword evidence="3" id="KW-1185">Reference proteome</keyword>
<keyword evidence="1" id="KW-0732">Signal</keyword>
<proteinExistence type="predicted"/>
<accession>A0A8H6L8G0</accession>
<name>A0A8H6L8G0_9LECA</name>
<feature type="chain" id="PRO_5034965410" evidence="1">
    <location>
        <begin position="22"/>
        <end position="177"/>
    </location>
</feature>
<feature type="signal peptide" evidence="1">
    <location>
        <begin position="1"/>
        <end position="21"/>
    </location>
</feature>
<gene>
    <name evidence="2" type="ORF">HO173_002657</name>
</gene>
<dbReference type="GeneID" id="59284329"/>
<comment type="caution">
    <text evidence="2">The sequence shown here is derived from an EMBL/GenBank/DDBJ whole genome shotgun (WGS) entry which is preliminary data.</text>
</comment>
<evidence type="ECO:0000313" key="2">
    <source>
        <dbReference type="EMBL" id="KAF6239395.1"/>
    </source>
</evidence>
<evidence type="ECO:0000256" key="1">
    <source>
        <dbReference type="SAM" id="SignalP"/>
    </source>
</evidence>
<dbReference type="Proteomes" id="UP000578531">
    <property type="component" value="Unassembled WGS sequence"/>
</dbReference>
<organism evidence="2 3">
    <name type="scientific">Letharia columbiana</name>
    <dbReference type="NCBI Taxonomy" id="112416"/>
    <lineage>
        <taxon>Eukaryota</taxon>
        <taxon>Fungi</taxon>
        <taxon>Dikarya</taxon>
        <taxon>Ascomycota</taxon>
        <taxon>Pezizomycotina</taxon>
        <taxon>Lecanoromycetes</taxon>
        <taxon>OSLEUM clade</taxon>
        <taxon>Lecanoromycetidae</taxon>
        <taxon>Lecanorales</taxon>
        <taxon>Lecanorineae</taxon>
        <taxon>Parmeliaceae</taxon>
        <taxon>Letharia</taxon>
    </lineage>
</organism>